<name>A0A5C2LGA5_KLEPN</name>
<dbReference type="AlphaFoldDB" id="A0A5C2LGA5"/>
<evidence type="ECO:0000313" key="2">
    <source>
        <dbReference type="Proteomes" id="UP000325096"/>
    </source>
</evidence>
<protein>
    <submittedName>
        <fullName evidence="1">Uncharacterized protein</fullName>
    </submittedName>
</protein>
<dbReference type="Proteomes" id="UP000325096">
    <property type="component" value="Chromosome"/>
</dbReference>
<reference evidence="1 2" key="1">
    <citation type="submission" date="2019-08" db="EMBL/GenBank/DDBJ databases">
        <title>Emergence of NDM-5-producing hypervirulent Klebsiella pneumoniae from clinical infections.</title>
        <authorList>
            <person name="Shen Z."/>
            <person name="Zhang H."/>
            <person name="Li M."/>
        </authorList>
    </citation>
    <scope>NUCLEOTIDE SEQUENCE [LARGE SCALE GENOMIC DNA]</scope>
    <source>
        <strain evidence="1 2">RJ18-06</strain>
    </source>
</reference>
<dbReference type="EMBL" id="CP043669">
    <property type="protein sequence ID" value="QEP91327.1"/>
    <property type="molecule type" value="Genomic_DNA"/>
</dbReference>
<evidence type="ECO:0000313" key="1">
    <source>
        <dbReference type="EMBL" id="QEP91327.1"/>
    </source>
</evidence>
<organism evidence="1 2">
    <name type="scientific">Klebsiella pneumoniae</name>
    <dbReference type="NCBI Taxonomy" id="573"/>
    <lineage>
        <taxon>Bacteria</taxon>
        <taxon>Pseudomonadati</taxon>
        <taxon>Pseudomonadota</taxon>
        <taxon>Gammaproteobacteria</taxon>
        <taxon>Enterobacterales</taxon>
        <taxon>Enterobacteriaceae</taxon>
        <taxon>Klebsiella/Raoultella group</taxon>
        <taxon>Klebsiella</taxon>
        <taxon>Klebsiella pneumoniae complex</taxon>
    </lineage>
</organism>
<sequence length="85" mass="9495">MVIATRKPLCNKRWSASPASRDLQLTQLRHPWVATKASCKSKKAGRAAVNGSSTFPDKTPRSCSCRDRGFTVVIVLLNDHTERRQ</sequence>
<proteinExistence type="predicted"/>
<accession>A0A5C2LGA5</accession>
<gene>
    <name evidence="1" type="ORF">FZ929_02020</name>
</gene>